<sequence>MAQDTAVKRGHKIPVPSNYRNAAKYVQIAKEEKRNIMPLLEQDKHFRAGRTVVGRVLNNMPIIDLIYNELDLATKEPRIKQWLAKVMIAEVLFGNGRLVGNSRPVESMKVYVDEMHMLLDRHMKDIKKNEEKFKGWVAERRALSIRWTSIGKLECRVRRYLANPLRVCRLLVCRRRKIRTRYRFTRDRLHLPSCGCSSTALPCSRYLSVHSTERDTC</sequence>
<protein>
    <submittedName>
        <fullName evidence="1">Uncharacterized protein</fullName>
    </submittedName>
</protein>
<organism evidence="1">
    <name type="scientific">Anopheles funestus</name>
    <name type="common">African malaria mosquito</name>
    <dbReference type="NCBI Taxonomy" id="62324"/>
    <lineage>
        <taxon>Eukaryota</taxon>
        <taxon>Metazoa</taxon>
        <taxon>Ecdysozoa</taxon>
        <taxon>Arthropoda</taxon>
        <taxon>Hexapoda</taxon>
        <taxon>Insecta</taxon>
        <taxon>Pterygota</taxon>
        <taxon>Neoptera</taxon>
        <taxon>Endopterygota</taxon>
        <taxon>Diptera</taxon>
        <taxon>Nematocera</taxon>
        <taxon>Culicoidea</taxon>
        <taxon>Culicidae</taxon>
        <taxon>Anophelinae</taxon>
        <taxon>Anopheles</taxon>
    </lineage>
</organism>
<evidence type="ECO:0000313" key="1">
    <source>
        <dbReference type="EnsemblMetazoa" id="AFUN002828-PA"/>
    </source>
</evidence>
<dbReference type="EnsemblMetazoa" id="AFUN002828-RA">
    <property type="protein sequence ID" value="AFUN002828-PA"/>
    <property type="gene ID" value="AFUN002828"/>
</dbReference>
<accession>A0A182R9G8</accession>
<dbReference type="AlphaFoldDB" id="A0A182R9G8"/>
<name>A0A182R9G8_ANOFN</name>
<dbReference type="VEuPathDB" id="VectorBase:AFUN2_002019"/>
<dbReference type="VEuPathDB" id="VectorBase:AFUN002828"/>
<dbReference type="STRING" id="62324.A0A182R9G8"/>
<reference evidence="1" key="1">
    <citation type="submission" date="2020-05" db="UniProtKB">
        <authorList>
            <consortium name="EnsemblMetazoa"/>
        </authorList>
    </citation>
    <scope>IDENTIFICATION</scope>
    <source>
        <strain evidence="1">FUMOZ</strain>
    </source>
</reference>
<proteinExistence type="predicted"/>